<comment type="caution">
    <text evidence="2">The sequence shown here is derived from an EMBL/GenBank/DDBJ whole genome shotgun (WGS) entry which is preliminary data.</text>
</comment>
<feature type="region of interest" description="Disordered" evidence="1">
    <location>
        <begin position="268"/>
        <end position="293"/>
    </location>
</feature>
<dbReference type="AlphaFoldDB" id="A0A9P6QYF9"/>
<feature type="region of interest" description="Disordered" evidence="1">
    <location>
        <begin position="1"/>
        <end position="57"/>
    </location>
</feature>
<dbReference type="InterPro" id="IPR032675">
    <property type="entry name" value="LRR_dom_sf"/>
</dbReference>
<gene>
    <name evidence="2" type="ORF">BGZ97_001721</name>
</gene>
<reference evidence="2" key="1">
    <citation type="journal article" date="2020" name="Fungal Divers.">
        <title>Resolving the Mortierellaceae phylogeny through synthesis of multi-gene phylogenetics and phylogenomics.</title>
        <authorList>
            <person name="Vandepol N."/>
            <person name="Liber J."/>
            <person name="Desiro A."/>
            <person name="Na H."/>
            <person name="Kennedy M."/>
            <person name="Barry K."/>
            <person name="Grigoriev I.V."/>
            <person name="Miller A.N."/>
            <person name="O'Donnell K."/>
            <person name="Stajich J.E."/>
            <person name="Bonito G."/>
        </authorList>
    </citation>
    <scope>NUCLEOTIDE SEQUENCE</scope>
    <source>
        <strain evidence="2">NVP60</strain>
    </source>
</reference>
<feature type="compositionally biased region" description="Low complexity" evidence="1">
    <location>
        <begin position="492"/>
        <end position="506"/>
    </location>
</feature>
<name>A0A9P6QYF9_9FUNG</name>
<dbReference type="OrthoDB" id="2354158at2759"/>
<feature type="compositionally biased region" description="Polar residues" evidence="1">
    <location>
        <begin position="25"/>
        <end position="41"/>
    </location>
</feature>
<evidence type="ECO:0000313" key="3">
    <source>
        <dbReference type="Proteomes" id="UP000823405"/>
    </source>
</evidence>
<feature type="compositionally biased region" description="Acidic residues" evidence="1">
    <location>
        <begin position="1"/>
        <end position="22"/>
    </location>
</feature>
<evidence type="ECO:0000313" key="2">
    <source>
        <dbReference type="EMBL" id="KAG0303857.1"/>
    </source>
</evidence>
<evidence type="ECO:0008006" key="4">
    <source>
        <dbReference type="Google" id="ProtNLM"/>
    </source>
</evidence>
<protein>
    <recommendedName>
        <fullName evidence="4">RNI-like protein</fullName>
    </recommendedName>
</protein>
<sequence>MDSDDDSLEESDNDDDDDDDEETNRTLVDATTFSPWCNSSLEPDLGPFNAQPDKTTSNNWTKALQQRFRRMTGLGAKDVATSHEQHHQESSASEGLMADYLRHYVDQSHPGLGHDTDSDTAAGTRWIGVSLNQPLRPQHIQYFTAVAWVQSGKSTVHLDSWTSATRFSRLRHLTRIELHDIHHKFDEEAVVDFLTSHSRMYDTIREVKIGGPNDVGKSTAPRVVRILSCLRKIRVLDVTEWREAVKYLDTIPTQHLETLLLGNVRMTSEMEHQQQQQQPQSEEVSDEQQHKKDPQILALQQCRRLRQLRMPVLVDGLFEWAVQERQIRLGSFSRPSLSWSSSSRLPHWVDGPSPVQLENVHLSGSSTGPLISTLLHVVDAFRDSLQVLHSTSWIDSTETGSCSQNLAWTWCLPNLQELDLQGEIAYRFRIQSLESCPQLRVLRLTLPHCFLPSSSSSSSTSVSVLSTTGGNEGLVGLAALTPGPEVSIGQPSSSSSSDSSTSPSSSRPCVCHRRDLRRRQLQRQQRHISLADVLGSDDDDSDEVSEDSVCACHYTPTNSDINRNRNCNNSNTSTSATYTRQGRQQHQHRQRHELFPRLEELKLVGDWGLTNESLLGIAKKMPQLERLTLLRCESDRLTALGLIRAMPSLRGDVVVIKGNSDGYGGYGCRVRWMEICKSWQCEIGAAIEYDQNCELGVDRERKDEDGMYVAFAAAVKGGVCPLHIEYQY</sequence>
<accession>A0A9P6QYF9</accession>
<feature type="region of interest" description="Disordered" evidence="1">
    <location>
        <begin position="563"/>
        <end position="590"/>
    </location>
</feature>
<dbReference type="Gene3D" id="3.80.10.10">
    <property type="entry name" value="Ribonuclease Inhibitor"/>
    <property type="match status" value="1"/>
</dbReference>
<organism evidence="2 3">
    <name type="scientific">Linnemannia gamsii</name>
    <dbReference type="NCBI Taxonomy" id="64522"/>
    <lineage>
        <taxon>Eukaryota</taxon>
        <taxon>Fungi</taxon>
        <taxon>Fungi incertae sedis</taxon>
        <taxon>Mucoromycota</taxon>
        <taxon>Mortierellomycotina</taxon>
        <taxon>Mortierellomycetes</taxon>
        <taxon>Mortierellales</taxon>
        <taxon>Mortierellaceae</taxon>
        <taxon>Linnemannia</taxon>
    </lineage>
</organism>
<proteinExistence type="predicted"/>
<dbReference type="EMBL" id="JAAAIN010001360">
    <property type="protein sequence ID" value="KAG0303857.1"/>
    <property type="molecule type" value="Genomic_DNA"/>
</dbReference>
<feature type="region of interest" description="Disordered" evidence="1">
    <location>
        <begin position="475"/>
        <end position="510"/>
    </location>
</feature>
<dbReference type="Proteomes" id="UP000823405">
    <property type="component" value="Unassembled WGS sequence"/>
</dbReference>
<feature type="compositionally biased region" description="Low complexity" evidence="1">
    <location>
        <begin position="563"/>
        <end position="582"/>
    </location>
</feature>
<feature type="compositionally biased region" description="Low complexity" evidence="1">
    <location>
        <begin position="273"/>
        <end position="282"/>
    </location>
</feature>
<evidence type="ECO:0000256" key="1">
    <source>
        <dbReference type="SAM" id="MobiDB-lite"/>
    </source>
</evidence>
<keyword evidence="3" id="KW-1185">Reference proteome</keyword>
<dbReference type="SUPFAM" id="SSF52047">
    <property type="entry name" value="RNI-like"/>
    <property type="match status" value="1"/>
</dbReference>